<feature type="domain" description="N-acetyltransferase" evidence="1">
    <location>
        <begin position="17"/>
        <end position="165"/>
    </location>
</feature>
<evidence type="ECO:0000313" key="2">
    <source>
        <dbReference type="EMBL" id="MFC6824107.1"/>
    </source>
</evidence>
<gene>
    <name evidence="2" type="ORF">ACFQEV_03735</name>
</gene>
<dbReference type="SUPFAM" id="SSF55729">
    <property type="entry name" value="Acyl-CoA N-acyltransferases (Nat)"/>
    <property type="match status" value="1"/>
</dbReference>
<dbReference type="RefSeq" id="WP_379692703.1">
    <property type="nucleotide sequence ID" value="NZ_JBHSXH010000009.1"/>
</dbReference>
<dbReference type="EMBL" id="JBHSXH010000009">
    <property type="protein sequence ID" value="MFC6824107.1"/>
    <property type="molecule type" value="Genomic_DNA"/>
</dbReference>
<accession>A0ABD5TU15</accession>
<reference evidence="2 3" key="1">
    <citation type="journal article" date="2019" name="Int. J. Syst. Evol. Microbiol.">
        <title>The Global Catalogue of Microorganisms (GCM) 10K type strain sequencing project: providing services to taxonomists for standard genome sequencing and annotation.</title>
        <authorList>
            <consortium name="The Broad Institute Genomics Platform"/>
            <consortium name="The Broad Institute Genome Sequencing Center for Infectious Disease"/>
            <person name="Wu L."/>
            <person name="Ma J."/>
        </authorList>
    </citation>
    <scope>NUCLEOTIDE SEQUENCE [LARGE SCALE GENOMIC DNA]</scope>
    <source>
        <strain evidence="2 3">YIM 94188</strain>
    </source>
</reference>
<dbReference type="CDD" id="cd04301">
    <property type="entry name" value="NAT_SF"/>
    <property type="match status" value="1"/>
</dbReference>
<dbReference type="InterPro" id="IPR000182">
    <property type="entry name" value="GNAT_dom"/>
</dbReference>
<dbReference type="Gene3D" id="3.40.630.30">
    <property type="match status" value="1"/>
</dbReference>
<dbReference type="Pfam" id="PF13527">
    <property type="entry name" value="Acetyltransf_9"/>
    <property type="match status" value="1"/>
</dbReference>
<dbReference type="PROSITE" id="PS51186">
    <property type="entry name" value="GNAT"/>
    <property type="match status" value="1"/>
</dbReference>
<proteinExistence type="predicted"/>
<protein>
    <submittedName>
        <fullName evidence="2">GNAT family N-acetyltransferase</fullName>
        <ecNumber evidence="2">2.3.1.-</ecNumber>
    </submittedName>
</protein>
<dbReference type="InterPro" id="IPR016181">
    <property type="entry name" value="Acyl_CoA_acyltransferase"/>
</dbReference>
<evidence type="ECO:0000313" key="3">
    <source>
        <dbReference type="Proteomes" id="UP001596408"/>
    </source>
</evidence>
<name>A0ABD5TU15_9EURY</name>
<keyword evidence="2" id="KW-0012">Acyltransferase</keyword>
<keyword evidence="2" id="KW-0808">Transferase</keyword>
<dbReference type="AlphaFoldDB" id="A0ABD5TU15"/>
<comment type="caution">
    <text evidence="2">The sequence shown here is derived from an EMBL/GenBank/DDBJ whole genome shotgun (WGS) entry which is preliminary data.</text>
</comment>
<organism evidence="2 3">
    <name type="scientific">Halopelagius fulvigenes</name>
    <dbReference type="NCBI Taxonomy" id="1198324"/>
    <lineage>
        <taxon>Archaea</taxon>
        <taxon>Methanobacteriati</taxon>
        <taxon>Methanobacteriota</taxon>
        <taxon>Stenosarchaea group</taxon>
        <taxon>Halobacteria</taxon>
        <taxon>Halobacteriales</taxon>
        <taxon>Haloferacaceae</taxon>
    </lineage>
</organism>
<keyword evidence="3" id="KW-1185">Reference proteome</keyword>
<dbReference type="GO" id="GO:0016746">
    <property type="term" value="F:acyltransferase activity"/>
    <property type="evidence" value="ECO:0007669"/>
    <property type="project" value="UniProtKB-KW"/>
</dbReference>
<evidence type="ECO:0000259" key="1">
    <source>
        <dbReference type="PROSITE" id="PS51186"/>
    </source>
</evidence>
<dbReference type="Proteomes" id="UP001596408">
    <property type="component" value="Unassembled WGS sequence"/>
</dbReference>
<sequence length="372" mass="41785">MTSSRKRSKLSDGEDAYAVRPYRSGDREGFLSLYDTVFGATSEEWFRWKYVDNPYADRTPMYVAEREGEIVGASPFFALRVQVGGDSVLALQPADAMVHPDHRRRGLLTRMTEAAIDDYEAGDPAMFFNFPNPTAKGAFTKLGWVEVGDVTTHYRVQNPANLTPTESAFNRLTAPGTALARAYFSVRDRLVPEETERVTVNRCDEIPAAEFAALYAEDPPDEIHVVRDERFCQWRYENPKWEYTSYLARRDGDPVAGLVVGNRTSDGTWITKLVDAVPCSDEIGAKALSRLVHRAIDDHRDADLVGAWDGTLPDGVLERFGFRPDDHFPLSRVSTRTAVVARGLEDDTDALRGVELDDRTNWRLMFAGKDTC</sequence>
<dbReference type="EC" id="2.3.1.-" evidence="2"/>